<keyword evidence="4" id="KW-1185">Reference proteome</keyword>
<dbReference type="Gene3D" id="3.40.50.410">
    <property type="entry name" value="von Willebrand factor, type A domain"/>
    <property type="match status" value="1"/>
</dbReference>
<feature type="domain" description="VWFA" evidence="2">
    <location>
        <begin position="70"/>
        <end position="252"/>
    </location>
</feature>
<dbReference type="SUPFAM" id="SSF53300">
    <property type="entry name" value="vWA-like"/>
    <property type="match status" value="1"/>
</dbReference>
<dbReference type="CDD" id="cd00198">
    <property type="entry name" value="vWFA"/>
    <property type="match status" value="1"/>
</dbReference>
<evidence type="ECO:0000313" key="4">
    <source>
        <dbReference type="Proteomes" id="UP000003107"/>
    </source>
</evidence>
<dbReference type="InterPro" id="IPR002035">
    <property type="entry name" value="VWF_A"/>
</dbReference>
<dbReference type="STRING" id="553219.CAMSH0001_1341"/>
<evidence type="ECO:0000259" key="2">
    <source>
        <dbReference type="PROSITE" id="PS50234"/>
    </source>
</evidence>
<dbReference type="PROSITE" id="PS50234">
    <property type="entry name" value="VWFA"/>
    <property type="match status" value="1"/>
</dbReference>
<dbReference type="InterPro" id="IPR036465">
    <property type="entry name" value="vWFA_dom_sf"/>
</dbReference>
<organism evidence="3 4">
    <name type="scientific">Campylobacter showae RM3277</name>
    <dbReference type="NCBI Taxonomy" id="553219"/>
    <lineage>
        <taxon>Bacteria</taxon>
        <taxon>Pseudomonadati</taxon>
        <taxon>Campylobacterota</taxon>
        <taxon>Epsilonproteobacteria</taxon>
        <taxon>Campylobacterales</taxon>
        <taxon>Campylobacteraceae</taxon>
        <taxon>Campylobacter</taxon>
    </lineage>
</organism>
<gene>
    <name evidence="3" type="ORF">CAMSH0001_1341</name>
</gene>
<name>C6RIJ4_9BACT</name>
<proteinExistence type="predicted"/>
<comment type="caution">
    <text evidence="3">The sequence shown here is derived from an EMBL/GenBank/DDBJ whole genome shotgun (WGS) entry which is preliminary data.</text>
</comment>
<dbReference type="AlphaFoldDB" id="C6RIJ4"/>
<feature type="region of interest" description="Disordered" evidence="1">
    <location>
        <begin position="251"/>
        <end position="270"/>
    </location>
</feature>
<protein>
    <submittedName>
        <fullName evidence="3">von Willebrand factor type A domain protein</fullName>
    </submittedName>
</protein>
<accession>C6RIJ4</accession>
<dbReference type="EMBL" id="ACVQ01000032">
    <property type="protein sequence ID" value="EET78737.1"/>
    <property type="molecule type" value="Genomic_DNA"/>
</dbReference>
<dbReference type="eggNOG" id="COG2304">
    <property type="taxonomic scope" value="Bacteria"/>
</dbReference>
<reference evidence="3 4" key="1">
    <citation type="submission" date="2009-07" db="EMBL/GenBank/DDBJ databases">
        <authorList>
            <person name="Madupu R."/>
            <person name="Sebastian Y."/>
            <person name="Durkin A.S."/>
            <person name="Torralba M."/>
            <person name="Methe B."/>
            <person name="Sutton G.G."/>
            <person name="Strausberg R.L."/>
            <person name="Nelson K.E."/>
        </authorList>
    </citation>
    <scope>NUCLEOTIDE SEQUENCE [LARGE SCALE GENOMIC DNA]</scope>
    <source>
        <strain evidence="3 4">RM3277</strain>
    </source>
</reference>
<sequence>MTGFWVNKNTKLKFKLPRIYRHAFKICYNQAKFFKGENMKKIAFLLMIIGAFAFAKSEEAPQKSEPKQLEMVLILDKSGSMSGLESDTIGGFNSMIDKQKEAGVDAKVTTVLFDTNFKTLHDRADIKKVEKLTNKDYVAGGNTALLDAVGDTINKISKVEDIYAKNRAVLFVIVTDGQENSSKEYSKAQIKKMISDKQEKYDWEFIFLGANIDAVSEAQSLGIKGTNAVKYKNSSEGVQKNFEAAAEMSKDMAMDKKSSSKWREKVLKDK</sequence>
<evidence type="ECO:0000313" key="3">
    <source>
        <dbReference type="EMBL" id="EET78737.1"/>
    </source>
</evidence>
<evidence type="ECO:0000256" key="1">
    <source>
        <dbReference type="SAM" id="MobiDB-lite"/>
    </source>
</evidence>
<dbReference type="Proteomes" id="UP000003107">
    <property type="component" value="Unassembled WGS sequence"/>
</dbReference>